<evidence type="ECO:0000256" key="11">
    <source>
        <dbReference type="ARBA" id="ARBA00047899"/>
    </source>
</evidence>
<evidence type="ECO:0000256" key="8">
    <source>
        <dbReference type="ARBA" id="ARBA00022840"/>
    </source>
</evidence>
<dbReference type="Proteomes" id="UP001314170">
    <property type="component" value="Unassembled WGS sequence"/>
</dbReference>
<protein>
    <recommendedName>
        <fullName evidence="2">non-specific serine/threonine protein kinase</fullName>
        <ecNumber evidence="2">2.7.11.1</ecNumber>
    </recommendedName>
</protein>
<evidence type="ECO:0000256" key="2">
    <source>
        <dbReference type="ARBA" id="ARBA00012513"/>
    </source>
</evidence>
<evidence type="ECO:0000313" key="16">
    <source>
        <dbReference type="Proteomes" id="UP001314170"/>
    </source>
</evidence>
<keyword evidence="3" id="KW-0418">Kinase</keyword>
<dbReference type="InterPro" id="IPR021720">
    <property type="entry name" value="Malectin_dom"/>
</dbReference>
<reference evidence="15 16" key="1">
    <citation type="submission" date="2024-01" db="EMBL/GenBank/DDBJ databases">
        <authorList>
            <person name="Waweru B."/>
        </authorList>
    </citation>
    <scope>NUCLEOTIDE SEQUENCE [LARGE SCALE GENOMIC DNA]</scope>
</reference>
<dbReference type="SUPFAM" id="SSF52058">
    <property type="entry name" value="L domain-like"/>
    <property type="match status" value="1"/>
</dbReference>
<proteinExistence type="predicted"/>
<keyword evidence="4" id="KW-0597">Phosphoprotein</keyword>
<evidence type="ECO:0000313" key="15">
    <source>
        <dbReference type="EMBL" id="CAK7350358.1"/>
    </source>
</evidence>
<dbReference type="PANTHER" id="PTHR48006:SF56">
    <property type="entry name" value="PROTEIN KINASE DOMAIN-CONTAINING PROTEIN"/>
    <property type="match status" value="1"/>
</dbReference>
<evidence type="ECO:0000256" key="4">
    <source>
        <dbReference type="ARBA" id="ARBA00022553"/>
    </source>
</evidence>
<dbReference type="GO" id="GO:0005524">
    <property type="term" value="F:ATP binding"/>
    <property type="evidence" value="ECO:0007669"/>
    <property type="project" value="UniProtKB-KW"/>
</dbReference>
<evidence type="ECO:0000256" key="12">
    <source>
        <dbReference type="ARBA" id="ARBA00048679"/>
    </source>
</evidence>
<evidence type="ECO:0000259" key="14">
    <source>
        <dbReference type="Pfam" id="PF11721"/>
    </source>
</evidence>
<evidence type="ECO:0000256" key="1">
    <source>
        <dbReference type="ARBA" id="ARBA00004479"/>
    </source>
</evidence>
<evidence type="ECO:0000256" key="7">
    <source>
        <dbReference type="ARBA" id="ARBA00022741"/>
    </source>
</evidence>
<keyword evidence="16" id="KW-1185">Reference proteome</keyword>
<dbReference type="EC" id="2.7.11.1" evidence="2"/>
<comment type="catalytic activity">
    <reaction evidence="11">
        <text>L-threonyl-[protein] + ATP = O-phospho-L-threonyl-[protein] + ADP + H(+)</text>
        <dbReference type="Rhea" id="RHEA:46608"/>
        <dbReference type="Rhea" id="RHEA-COMP:11060"/>
        <dbReference type="Rhea" id="RHEA-COMP:11605"/>
        <dbReference type="ChEBI" id="CHEBI:15378"/>
        <dbReference type="ChEBI" id="CHEBI:30013"/>
        <dbReference type="ChEBI" id="CHEBI:30616"/>
        <dbReference type="ChEBI" id="CHEBI:61977"/>
        <dbReference type="ChEBI" id="CHEBI:456216"/>
        <dbReference type="EC" id="2.7.11.1"/>
    </reaction>
</comment>
<dbReference type="Gene3D" id="3.80.10.10">
    <property type="entry name" value="Ribonuclease Inhibitor"/>
    <property type="match status" value="2"/>
</dbReference>
<evidence type="ECO:0000256" key="10">
    <source>
        <dbReference type="ARBA" id="ARBA00023180"/>
    </source>
</evidence>
<keyword evidence="10" id="KW-0325">Glycoprotein</keyword>
<gene>
    <name evidence="15" type="ORF">DCAF_LOCUS23087</name>
</gene>
<evidence type="ECO:0000256" key="6">
    <source>
        <dbReference type="ARBA" id="ARBA00022729"/>
    </source>
</evidence>
<feature type="domain" description="Malectin" evidence="14">
    <location>
        <begin position="380"/>
        <end position="561"/>
    </location>
</feature>
<feature type="chain" id="PRO_5043740772" description="non-specific serine/threonine protein kinase" evidence="13">
    <location>
        <begin position="27"/>
        <end position="807"/>
    </location>
</feature>
<dbReference type="Gene3D" id="2.60.120.430">
    <property type="entry name" value="Galactose-binding lectin"/>
    <property type="match status" value="1"/>
</dbReference>
<keyword evidence="3" id="KW-0723">Serine/threonine-protein kinase</keyword>
<dbReference type="EMBL" id="CAWUPB010001184">
    <property type="protein sequence ID" value="CAK7350358.1"/>
    <property type="molecule type" value="Genomic_DNA"/>
</dbReference>
<organism evidence="15 16">
    <name type="scientific">Dovyalis caffra</name>
    <dbReference type="NCBI Taxonomy" id="77055"/>
    <lineage>
        <taxon>Eukaryota</taxon>
        <taxon>Viridiplantae</taxon>
        <taxon>Streptophyta</taxon>
        <taxon>Embryophyta</taxon>
        <taxon>Tracheophyta</taxon>
        <taxon>Spermatophyta</taxon>
        <taxon>Magnoliopsida</taxon>
        <taxon>eudicotyledons</taxon>
        <taxon>Gunneridae</taxon>
        <taxon>Pentapetalae</taxon>
        <taxon>rosids</taxon>
        <taxon>fabids</taxon>
        <taxon>Malpighiales</taxon>
        <taxon>Salicaceae</taxon>
        <taxon>Flacourtieae</taxon>
        <taxon>Dovyalis</taxon>
    </lineage>
</organism>
<dbReference type="Pfam" id="PF11721">
    <property type="entry name" value="Malectin"/>
    <property type="match status" value="1"/>
</dbReference>
<dbReference type="InterPro" id="IPR051824">
    <property type="entry name" value="LRR_Rcpt-Like_S/T_Kinase"/>
</dbReference>
<dbReference type="Pfam" id="PF00560">
    <property type="entry name" value="LRR_1"/>
    <property type="match status" value="5"/>
</dbReference>
<dbReference type="FunFam" id="3.80.10.10:FF:000452">
    <property type="entry name" value="Probable LRR receptor-like serine/threonine-protein kinase RFK1"/>
    <property type="match status" value="1"/>
</dbReference>
<dbReference type="GO" id="GO:0004674">
    <property type="term" value="F:protein serine/threonine kinase activity"/>
    <property type="evidence" value="ECO:0007669"/>
    <property type="project" value="UniProtKB-KW"/>
</dbReference>
<dbReference type="FunFam" id="2.60.120.430:FF:000004">
    <property type="entry name" value="Putative leucine-rich repeat receptor-like serine/threonine-protein kinase"/>
    <property type="match status" value="1"/>
</dbReference>
<evidence type="ECO:0000256" key="9">
    <source>
        <dbReference type="ARBA" id="ARBA00023170"/>
    </source>
</evidence>
<comment type="caution">
    <text evidence="15">The sequence shown here is derived from an EMBL/GenBank/DDBJ whole genome shotgun (WGS) entry which is preliminary data.</text>
</comment>
<dbReference type="FunFam" id="3.80.10.10:FF:000433">
    <property type="entry name" value="Putative LRR receptor-like serine/threonine-protein kinase isoform A"/>
    <property type="match status" value="1"/>
</dbReference>
<dbReference type="AlphaFoldDB" id="A0AAV1SJA6"/>
<keyword evidence="8" id="KW-0067">ATP-binding</keyword>
<keyword evidence="9" id="KW-0675">Receptor</keyword>
<evidence type="ECO:0000256" key="3">
    <source>
        <dbReference type="ARBA" id="ARBA00022527"/>
    </source>
</evidence>
<accession>A0AAV1SJA6</accession>
<comment type="subcellular location">
    <subcellularLocation>
        <location evidence="1">Membrane</location>
        <topology evidence="1">Single-pass type I membrane protein</topology>
    </subcellularLocation>
</comment>
<dbReference type="PROSITE" id="PS51257">
    <property type="entry name" value="PROKAR_LIPOPROTEIN"/>
    <property type="match status" value="1"/>
</dbReference>
<keyword evidence="5" id="KW-0808">Transferase</keyword>
<dbReference type="Gene3D" id="3.30.200.20">
    <property type="entry name" value="Phosphorylase Kinase, domain 1"/>
    <property type="match status" value="1"/>
</dbReference>
<feature type="signal peptide" evidence="13">
    <location>
        <begin position="1"/>
        <end position="26"/>
    </location>
</feature>
<evidence type="ECO:0000256" key="13">
    <source>
        <dbReference type="SAM" id="SignalP"/>
    </source>
</evidence>
<dbReference type="InterPro" id="IPR032675">
    <property type="entry name" value="LRR_dom_sf"/>
</dbReference>
<comment type="catalytic activity">
    <reaction evidence="12">
        <text>L-seryl-[protein] + ATP = O-phospho-L-seryl-[protein] + ADP + H(+)</text>
        <dbReference type="Rhea" id="RHEA:17989"/>
        <dbReference type="Rhea" id="RHEA-COMP:9863"/>
        <dbReference type="Rhea" id="RHEA-COMP:11604"/>
        <dbReference type="ChEBI" id="CHEBI:15378"/>
        <dbReference type="ChEBI" id="CHEBI:29999"/>
        <dbReference type="ChEBI" id="CHEBI:30616"/>
        <dbReference type="ChEBI" id="CHEBI:83421"/>
        <dbReference type="ChEBI" id="CHEBI:456216"/>
        <dbReference type="EC" id="2.7.11.1"/>
    </reaction>
</comment>
<keyword evidence="7" id="KW-0547">Nucleotide-binding</keyword>
<name>A0AAV1SJA6_9ROSI</name>
<dbReference type="InterPro" id="IPR001611">
    <property type="entry name" value="Leu-rich_rpt"/>
</dbReference>
<dbReference type="GO" id="GO:0016020">
    <property type="term" value="C:membrane"/>
    <property type="evidence" value="ECO:0007669"/>
    <property type="project" value="UniProtKB-SubCell"/>
</dbReference>
<dbReference type="PANTHER" id="PTHR48006">
    <property type="entry name" value="LEUCINE-RICH REPEAT-CONTAINING PROTEIN DDB_G0281931-RELATED"/>
    <property type="match status" value="1"/>
</dbReference>
<evidence type="ECO:0000256" key="5">
    <source>
        <dbReference type="ARBA" id="ARBA00022679"/>
    </source>
</evidence>
<keyword evidence="6 13" id="KW-0732">Signal</keyword>
<sequence>MFFSHRYAFLISVLTLSCLETQRLAAATLPQDEVDALNLVAKKMGATSWNFNADSCGDYLPRVRPTDPERNITCNCRFENNTCHIISLKFKRFNLAGELPPELVQLPYLESIDLSYNYLNGTIPREWASLQLKSIAVLANRLSGSIPSYLGNFTSLTYLDLELNQFSGMIPVELGKLVNLKTFILSSNKLDGNLPKELAELKNLTDFRINDNSFNGSIPEFIQNWKQLKRFEMVASGLEGPIPSSISALETLTDLRIADINFTNQSFPDLSNVMGLSRLLLRNCNISGEIPPYIWEMSKLRILDLSFNTLHGKLPSAITTETLVFIDLSYNNFSQQNSGQPACQQKTDVTLNLFRSASMGNDIGGACMDDLTCDKYGHSLYVNCGGQNVKINGSTYEGDGAVSGGAAMFYQSDEEWGLSSTGDFMDDNDFQNSAYTENIPSLNINELYQTARISPISLTYYRRCLENGNYTVRLHFAEIRFTNDNTYNSLGRRLFDVYIQNKLVEKDFDIEVQAAGVAKPVTKIHNATVTNNILEIRLYWAGKGTRRIPVSGVYGPLISAISVDPSEKFLPCIPSFDCHDEAMNVYLASRTELKIVFFMTAVQGLLPDGTVIAVKQLSSKSSQGNREFLNEIGVISCMQHPHLACHLEQNGNLIELVDQKLGSEFNKVEAERMIKVALLCANASPALRPIMSEVVSMLDGTRIIPDVIPDPNSEDLRFKAIRGHREHMRSSLRANQNSSSTLDRLANSSSYVCTNGDLYETDTESNLRFNTRSKRCEQPESPSKVSTLVSSVTASSSASAHDLLISI</sequence>